<comment type="caution">
    <text evidence="1">The sequence shown here is derived from an EMBL/GenBank/DDBJ whole genome shotgun (WGS) entry which is preliminary data.</text>
</comment>
<reference evidence="1 2" key="1">
    <citation type="submission" date="2022-05" db="EMBL/GenBank/DDBJ databases">
        <title>A multi-omics perspective on studying reproductive biology in Daphnia sinensis.</title>
        <authorList>
            <person name="Jia J."/>
        </authorList>
    </citation>
    <scope>NUCLEOTIDE SEQUENCE [LARGE SCALE GENOMIC DNA]</scope>
    <source>
        <strain evidence="1 2">WSL</strain>
    </source>
</reference>
<accession>A0AAD5KUX3</accession>
<keyword evidence="2" id="KW-1185">Reference proteome</keyword>
<dbReference type="AlphaFoldDB" id="A0AAD5KUX3"/>
<evidence type="ECO:0000313" key="1">
    <source>
        <dbReference type="EMBL" id="KAI9560952.1"/>
    </source>
</evidence>
<gene>
    <name evidence="1" type="ORF">GHT06_011908</name>
</gene>
<sequence>MNFHVKTKALPKDARWQDLIPQLKCPQCQMYQGSSISNLEKHVTLHCKCRPILLKNHYVKKLKHLCAQVHSPEEDVLDYVRLALEAKLLQWKKEGMPEIPLLLKQNDNQPAYSHSTLLDLWRLWHQEVDSVSLEFSISELLQLMVEAESLEWEPCDDPLPPVRLEGDNHQFNLELMSQVAGKLKNLQPSLSSFSEEMDIDQDNIERLEREAKIKDCWPPHC</sequence>
<proteinExistence type="predicted"/>
<evidence type="ECO:0000313" key="2">
    <source>
        <dbReference type="Proteomes" id="UP000820818"/>
    </source>
</evidence>
<name>A0AAD5KUX3_9CRUS</name>
<dbReference type="EMBL" id="WJBH02000003">
    <property type="protein sequence ID" value="KAI9560952.1"/>
    <property type="molecule type" value="Genomic_DNA"/>
</dbReference>
<protein>
    <submittedName>
        <fullName evidence="1">Uncharacterized protein</fullName>
    </submittedName>
</protein>
<organism evidence="1 2">
    <name type="scientific">Daphnia sinensis</name>
    <dbReference type="NCBI Taxonomy" id="1820382"/>
    <lineage>
        <taxon>Eukaryota</taxon>
        <taxon>Metazoa</taxon>
        <taxon>Ecdysozoa</taxon>
        <taxon>Arthropoda</taxon>
        <taxon>Crustacea</taxon>
        <taxon>Branchiopoda</taxon>
        <taxon>Diplostraca</taxon>
        <taxon>Cladocera</taxon>
        <taxon>Anomopoda</taxon>
        <taxon>Daphniidae</taxon>
        <taxon>Daphnia</taxon>
        <taxon>Daphnia similis group</taxon>
    </lineage>
</organism>
<dbReference type="Proteomes" id="UP000820818">
    <property type="component" value="Linkage Group LG3"/>
</dbReference>